<evidence type="ECO:0000313" key="3">
    <source>
        <dbReference type="Proteomes" id="UP000066284"/>
    </source>
</evidence>
<feature type="domain" description="HTH cro/C1-type" evidence="1">
    <location>
        <begin position="61"/>
        <end position="114"/>
    </location>
</feature>
<dbReference type="KEGG" id="nio:NITINOP_1223"/>
<dbReference type="InterPro" id="IPR010982">
    <property type="entry name" value="Lambda_DNA-bd_dom_sf"/>
</dbReference>
<dbReference type="SUPFAM" id="SSF47413">
    <property type="entry name" value="lambda repressor-like DNA-binding domains"/>
    <property type="match status" value="1"/>
</dbReference>
<dbReference type="Gene3D" id="1.10.260.40">
    <property type="entry name" value="lambda repressor-like DNA-binding domains"/>
    <property type="match status" value="1"/>
</dbReference>
<dbReference type="PANTHER" id="PTHR40455">
    <property type="entry name" value="ANTITOXIN HIGA"/>
    <property type="match status" value="1"/>
</dbReference>
<dbReference type="Pfam" id="PF01381">
    <property type="entry name" value="HTH_3"/>
    <property type="match status" value="1"/>
</dbReference>
<organism evidence="2 3">
    <name type="scientific">Candidatus Nitrospira inopinata</name>
    <dbReference type="NCBI Taxonomy" id="1715989"/>
    <lineage>
        <taxon>Bacteria</taxon>
        <taxon>Pseudomonadati</taxon>
        <taxon>Nitrospirota</taxon>
        <taxon>Nitrospiria</taxon>
        <taxon>Nitrospirales</taxon>
        <taxon>Nitrospiraceae</taxon>
        <taxon>Nitrospira</taxon>
    </lineage>
</organism>
<dbReference type="GO" id="GO:0006355">
    <property type="term" value="P:regulation of DNA-templated transcription"/>
    <property type="evidence" value="ECO:0007669"/>
    <property type="project" value="InterPro"/>
</dbReference>
<dbReference type="OrthoDB" id="9796786at2"/>
<gene>
    <name evidence="2" type="ORF">NITINOP_1223</name>
</gene>
<keyword evidence="3" id="KW-1185">Reference proteome</keyword>
<name>A0A0S4KUU9_9BACT</name>
<sequence length="119" mass="13415">MTIAPIKTPRDYDRALARIDQLMEAKPGTKAGDELDVLTTLVEAYEAKHHAIYPPDPIDAIRFRMDQLGMTRKDLESVLGGRGRVSEILTKKRNLSLEMIRRLHRTLHIPLESLIGTAA</sequence>
<accession>A0A0S4KUU9</accession>
<dbReference type="EMBL" id="LN885086">
    <property type="protein sequence ID" value="CUQ66198.1"/>
    <property type="molecule type" value="Genomic_DNA"/>
</dbReference>
<dbReference type="STRING" id="1715989.NITINOP_1223"/>
<keyword evidence="2" id="KW-0238">DNA-binding</keyword>
<dbReference type="InterPro" id="IPR039060">
    <property type="entry name" value="Antitox_HigA"/>
</dbReference>
<reference evidence="3" key="1">
    <citation type="submission" date="2015-09" db="EMBL/GenBank/DDBJ databases">
        <authorList>
            <person name="Daims H."/>
        </authorList>
    </citation>
    <scope>NUCLEOTIDE SEQUENCE [LARGE SCALE GENOMIC DNA]</scope>
</reference>
<evidence type="ECO:0000259" key="1">
    <source>
        <dbReference type="PROSITE" id="PS50943"/>
    </source>
</evidence>
<dbReference type="SMART" id="SM00530">
    <property type="entry name" value="HTH_XRE"/>
    <property type="match status" value="1"/>
</dbReference>
<proteinExistence type="predicted"/>
<dbReference type="PROSITE" id="PS50943">
    <property type="entry name" value="HTH_CROC1"/>
    <property type="match status" value="1"/>
</dbReference>
<dbReference type="InterPro" id="IPR001387">
    <property type="entry name" value="Cro/C1-type_HTH"/>
</dbReference>
<dbReference type="PANTHER" id="PTHR40455:SF1">
    <property type="entry name" value="ANTITOXIN HIGA"/>
    <property type="match status" value="1"/>
</dbReference>
<dbReference type="Proteomes" id="UP000066284">
    <property type="component" value="Chromosome 1"/>
</dbReference>
<dbReference type="AlphaFoldDB" id="A0A0S4KUU9"/>
<dbReference type="GO" id="GO:0001046">
    <property type="term" value="F:core promoter sequence-specific DNA binding"/>
    <property type="evidence" value="ECO:0007669"/>
    <property type="project" value="TreeGrafter"/>
</dbReference>
<evidence type="ECO:0000313" key="2">
    <source>
        <dbReference type="EMBL" id="CUQ66198.1"/>
    </source>
</evidence>
<protein>
    <submittedName>
        <fullName evidence="2">DNA-binding protein</fullName>
    </submittedName>
</protein>